<evidence type="ECO:0000313" key="1">
    <source>
        <dbReference type="EMBL" id="VAW93814.1"/>
    </source>
</evidence>
<gene>
    <name evidence="1" type="ORF">MNBD_GAMMA21-137</name>
</gene>
<reference evidence="1" key="1">
    <citation type="submission" date="2018-06" db="EMBL/GenBank/DDBJ databases">
        <authorList>
            <person name="Zhirakovskaya E."/>
        </authorList>
    </citation>
    <scope>NUCLEOTIDE SEQUENCE</scope>
</reference>
<dbReference type="EMBL" id="UOFR01000023">
    <property type="protein sequence ID" value="VAW93814.1"/>
    <property type="molecule type" value="Genomic_DNA"/>
</dbReference>
<sequence>MVVIINIKFNDINDVISQENIEYLEEEMEYENNNIPDADTADEEKYRHYSSKAGICLGLALYNYQQDNDAALIKKYLTDAVSAINVSQSLAGILGKRKDANVWGFKIGFTL</sequence>
<name>A0A3B1AIX2_9ZZZZ</name>
<accession>A0A3B1AIX2</accession>
<dbReference type="AlphaFoldDB" id="A0A3B1AIX2"/>
<proteinExistence type="predicted"/>
<protein>
    <submittedName>
        <fullName evidence="1">Uncharacterized protein</fullName>
    </submittedName>
</protein>
<organism evidence="1">
    <name type="scientific">hydrothermal vent metagenome</name>
    <dbReference type="NCBI Taxonomy" id="652676"/>
    <lineage>
        <taxon>unclassified sequences</taxon>
        <taxon>metagenomes</taxon>
        <taxon>ecological metagenomes</taxon>
    </lineage>
</organism>